<keyword evidence="3" id="KW-1185">Reference proteome</keyword>
<feature type="transmembrane region" description="Helical" evidence="1">
    <location>
        <begin position="12"/>
        <end position="34"/>
    </location>
</feature>
<dbReference type="Proteomes" id="UP000070404">
    <property type="component" value="Unassembled WGS sequence"/>
</dbReference>
<comment type="caution">
    <text evidence="2">The sequence shown here is derived from an EMBL/GenBank/DDBJ whole genome shotgun (WGS) entry which is preliminary data.</text>
</comment>
<keyword evidence="1" id="KW-0812">Transmembrane</keyword>
<gene>
    <name evidence="2" type="ORF">AKJ52_01955</name>
</gene>
<proteinExistence type="predicted"/>
<accession>A0A133VJJ5</accession>
<keyword evidence="1" id="KW-1133">Transmembrane helix</keyword>
<keyword evidence="1" id="KW-0472">Membrane</keyword>
<reference evidence="2 3" key="1">
    <citation type="journal article" date="2016" name="Sci. Rep.">
        <title>Metabolic traits of an uncultured archaeal lineage -MSBL1- from brine pools of the Red Sea.</title>
        <authorList>
            <person name="Mwirichia R."/>
            <person name="Alam I."/>
            <person name="Rashid M."/>
            <person name="Vinu M."/>
            <person name="Ba-Alawi W."/>
            <person name="Anthony Kamau A."/>
            <person name="Kamanda Ngugi D."/>
            <person name="Goker M."/>
            <person name="Klenk H.P."/>
            <person name="Bajic V."/>
            <person name="Stingl U."/>
        </authorList>
    </citation>
    <scope>NUCLEOTIDE SEQUENCE [LARGE SCALE GENOMIC DNA]</scope>
    <source>
        <strain evidence="2">SCGC-AAA382C18</strain>
    </source>
</reference>
<name>A0A133VJJ5_9EURY</name>
<dbReference type="EMBL" id="LHYF01000032">
    <property type="protein sequence ID" value="KXB06600.1"/>
    <property type="molecule type" value="Genomic_DNA"/>
</dbReference>
<dbReference type="AlphaFoldDB" id="A0A133VJJ5"/>
<evidence type="ECO:0000256" key="1">
    <source>
        <dbReference type="SAM" id="Phobius"/>
    </source>
</evidence>
<evidence type="ECO:0000313" key="3">
    <source>
        <dbReference type="Proteomes" id="UP000070404"/>
    </source>
</evidence>
<organism evidence="2 3">
    <name type="scientific">candidate division MSBL1 archaeon SCGC-AAA382C18</name>
    <dbReference type="NCBI Taxonomy" id="1698281"/>
    <lineage>
        <taxon>Archaea</taxon>
        <taxon>Methanobacteriati</taxon>
        <taxon>Methanobacteriota</taxon>
        <taxon>candidate division MSBL1</taxon>
    </lineage>
</organism>
<protein>
    <submittedName>
        <fullName evidence="2">Uncharacterized protein</fullName>
    </submittedName>
</protein>
<evidence type="ECO:0000313" key="2">
    <source>
        <dbReference type="EMBL" id="KXB06600.1"/>
    </source>
</evidence>
<dbReference type="Pfam" id="PF04021">
    <property type="entry name" value="Class_IIIsignal"/>
    <property type="match status" value="1"/>
</dbReference>
<dbReference type="InterPro" id="IPR007166">
    <property type="entry name" value="Class3_signal_pept_motif"/>
</dbReference>
<sequence>MKKLELEGQGSIEYLLMFALFLTILAAFTIPSMINPARSSSEKIRKVSEAKVACDQIASSINNITYQENGIDTLGISISGKWTLKIDDSNPPMFRILVRTDDKKFQVKNELDYGFDDNVTISSGDYRIIIKHGDDEKINTEEDNVKIILNPG</sequence>